<dbReference type="GO" id="GO:0008531">
    <property type="term" value="F:riboflavin kinase activity"/>
    <property type="evidence" value="ECO:0007669"/>
    <property type="project" value="UniProtKB-EC"/>
</dbReference>
<feature type="compositionally biased region" description="Low complexity" evidence="12">
    <location>
        <begin position="215"/>
        <end position="229"/>
    </location>
</feature>
<evidence type="ECO:0000256" key="10">
    <source>
        <dbReference type="ARBA" id="ARBA00022840"/>
    </source>
</evidence>
<accession>A0A061H6N4</accession>
<sequence length="338" mass="35959">MSAAAPPAASNSPVPPSSRPEVCGPHAPERPYPIYLRGEVEKGFGRGSKDLGCPTANLPARVVGPGSKLTRTGVYFGFARVLPQEEDDDFLTDSEDADGPSSSSGNGTGATSVDDDDDDDDNEVVLGASPIQDGADGFPQSGRTKARQDSKSSLQQQANLLRPSDGRSTDKEAVVSAMELKAAASAASASASAAAASGAAAEPIPTPQESHSSRHASSGSGTGSAFSSLSRRHKKRRIPLRQEDSRVFPMVMSVGWNPFYKNTYKTAEVHILHEFGADFYGLEIRVVVLGYVRPEYNYDSMDALIADIEMDKKVTVNSLNRPLYQDYARDPFLGKVAS</sequence>
<dbReference type="EC" id="2.7.1.26" evidence="4"/>
<dbReference type="GO" id="GO:0005739">
    <property type="term" value="C:mitochondrion"/>
    <property type="evidence" value="ECO:0007669"/>
    <property type="project" value="TreeGrafter"/>
</dbReference>
<dbReference type="Pfam" id="PF01687">
    <property type="entry name" value="Flavokinase"/>
    <property type="match status" value="2"/>
</dbReference>
<reference evidence="14 15" key="1">
    <citation type="journal article" date="2013" name="Plant Cell">
        <title>The transition from a phytopathogenic smut ancestor to an anamorphic biocontrol agent deciphered by comparative whole-genome analysis.</title>
        <authorList>
            <person name="Lefebvre F."/>
            <person name="Joly D.L."/>
            <person name="Labbe C."/>
            <person name="Teichmann B."/>
            <person name="Linning R."/>
            <person name="Belzile F."/>
            <person name="Bakkeren G."/>
            <person name="Belanger R.R."/>
        </authorList>
    </citation>
    <scope>NUCLEOTIDE SEQUENCE [LARGE SCALE GENOMIC DNA]</scope>
    <source>
        <strain evidence="14 15">PF-1</strain>
    </source>
</reference>
<keyword evidence="10" id="KW-0067">ATP-binding</keyword>
<evidence type="ECO:0000256" key="1">
    <source>
        <dbReference type="ARBA" id="ARBA00003572"/>
    </source>
</evidence>
<dbReference type="GeneID" id="19318913"/>
<dbReference type="GO" id="GO:0009398">
    <property type="term" value="P:FMN biosynthetic process"/>
    <property type="evidence" value="ECO:0007669"/>
    <property type="project" value="UniProtKB-UniPathway"/>
</dbReference>
<organism evidence="14 15">
    <name type="scientific">Pseudozyma flocculosa PF-1</name>
    <dbReference type="NCBI Taxonomy" id="1277687"/>
    <lineage>
        <taxon>Eukaryota</taxon>
        <taxon>Fungi</taxon>
        <taxon>Dikarya</taxon>
        <taxon>Basidiomycota</taxon>
        <taxon>Ustilaginomycotina</taxon>
        <taxon>Ustilaginomycetes</taxon>
        <taxon>Ustilaginales</taxon>
        <taxon>Ustilaginaceae</taxon>
        <taxon>Pseudozyma</taxon>
    </lineage>
</organism>
<feature type="region of interest" description="Disordered" evidence="12">
    <location>
        <begin position="198"/>
        <end position="240"/>
    </location>
</feature>
<dbReference type="GO" id="GO:0005524">
    <property type="term" value="F:ATP binding"/>
    <property type="evidence" value="ECO:0007669"/>
    <property type="project" value="UniProtKB-KW"/>
</dbReference>
<evidence type="ECO:0000256" key="6">
    <source>
        <dbReference type="ARBA" id="ARBA00022630"/>
    </source>
</evidence>
<dbReference type="UniPathway" id="UPA00276">
    <property type="reaction ID" value="UER00406"/>
</dbReference>
<evidence type="ECO:0000256" key="12">
    <source>
        <dbReference type="SAM" id="MobiDB-lite"/>
    </source>
</evidence>
<keyword evidence="8" id="KW-0808">Transferase</keyword>
<evidence type="ECO:0000256" key="4">
    <source>
        <dbReference type="ARBA" id="ARBA00012105"/>
    </source>
</evidence>
<feature type="compositionally biased region" description="Acidic residues" evidence="12">
    <location>
        <begin position="113"/>
        <end position="123"/>
    </location>
</feature>
<feature type="compositionally biased region" description="Acidic residues" evidence="12">
    <location>
        <begin position="86"/>
        <end position="98"/>
    </location>
</feature>
<dbReference type="GO" id="GO:0009231">
    <property type="term" value="P:riboflavin biosynthetic process"/>
    <property type="evidence" value="ECO:0007669"/>
    <property type="project" value="InterPro"/>
</dbReference>
<dbReference type="PANTHER" id="PTHR22749:SF6">
    <property type="entry name" value="RIBOFLAVIN KINASE"/>
    <property type="match status" value="1"/>
</dbReference>
<evidence type="ECO:0000256" key="7">
    <source>
        <dbReference type="ARBA" id="ARBA00022643"/>
    </source>
</evidence>
<proteinExistence type="inferred from homology"/>
<dbReference type="AlphaFoldDB" id="A0A061H6N4"/>
<evidence type="ECO:0000313" key="14">
    <source>
        <dbReference type="EMBL" id="EPQ27675.1"/>
    </source>
</evidence>
<keyword evidence="6" id="KW-0285">Flavoprotein</keyword>
<dbReference type="SMART" id="SM00904">
    <property type="entry name" value="Flavokinase"/>
    <property type="match status" value="1"/>
</dbReference>
<feature type="region of interest" description="Disordered" evidence="12">
    <location>
        <begin position="86"/>
        <end position="172"/>
    </location>
</feature>
<dbReference type="RefSeq" id="XP_007880532.1">
    <property type="nucleotide sequence ID" value="XM_007882341.1"/>
</dbReference>
<comment type="pathway">
    <text evidence="2">Cofactor biosynthesis; FMN biosynthesis; FMN from riboflavin (ATP route): step 1/1.</text>
</comment>
<feature type="compositionally biased region" description="Low complexity" evidence="12">
    <location>
        <begin position="1"/>
        <end position="12"/>
    </location>
</feature>
<comment type="similarity">
    <text evidence="3">Belongs to the flavokinase family.</text>
</comment>
<dbReference type="eggNOG" id="KOG3110">
    <property type="taxonomic scope" value="Eukaryota"/>
</dbReference>
<evidence type="ECO:0000256" key="3">
    <source>
        <dbReference type="ARBA" id="ARBA00010108"/>
    </source>
</evidence>
<protein>
    <recommendedName>
        <fullName evidence="5">Riboflavin kinase</fullName>
        <ecNumber evidence="4">2.7.1.26</ecNumber>
    </recommendedName>
    <alternativeName>
        <fullName evidence="11">Flavin mononucleotide kinase 1</fullName>
    </alternativeName>
</protein>
<evidence type="ECO:0000313" key="15">
    <source>
        <dbReference type="Proteomes" id="UP000053664"/>
    </source>
</evidence>
<dbReference type="KEGG" id="pfp:PFL1_04813"/>
<feature type="compositionally biased region" description="Basic residues" evidence="12">
    <location>
        <begin position="230"/>
        <end position="239"/>
    </location>
</feature>
<keyword evidence="9" id="KW-0547">Nucleotide-binding</keyword>
<evidence type="ECO:0000256" key="11">
    <source>
        <dbReference type="ARBA" id="ARBA00029960"/>
    </source>
</evidence>
<evidence type="ECO:0000256" key="8">
    <source>
        <dbReference type="ARBA" id="ARBA00022679"/>
    </source>
</evidence>
<evidence type="ECO:0000259" key="13">
    <source>
        <dbReference type="SMART" id="SM00904"/>
    </source>
</evidence>
<dbReference type="HOGENOM" id="CLU_048437_3_0_1"/>
<feature type="region of interest" description="Disordered" evidence="12">
    <location>
        <begin position="1"/>
        <end position="69"/>
    </location>
</feature>
<keyword evidence="7" id="KW-0288">FMN</keyword>
<comment type="function">
    <text evidence="1">Catalyzes the phosphorylation of riboflavin (vitamin B2) to form flavin mononucleotide (FMN) coenzyme.</text>
</comment>
<dbReference type="InterPro" id="IPR015865">
    <property type="entry name" value="Riboflavin_kinase_bac/euk"/>
</dbReference>
<gene>
    <name evidence="14" type="ORF">PFL1_04813</name>
</gene>
<dbReference type="OrthoDB" id="276388at2759"/>
<dbReference type="Proteomes" id="UP000053664">
    <property type="component" value="Unassembled WGS sequence"/>
</dbReference>
<feature type="domain" description="Riboflavin kinase" evidence="13">
    <location>
        <begin position="29"/>
        <end position="320"/>
    </location>
</feature>
<dbReference type="InterPro" id="IPR023465">
    <property type="entry name" value="Riboflavin_kinase_dom_sf"/>
</dbReference>
<dbReference type="SUPFAM" id="SSF82114">
    <property type="entry name" value="Riboflavin kinase-like"/>
    <property type="match status" value="2"/>
</dbReference>
<feature type="compositionally biased region" description="Basic and acidic residues" evidence="12">
    <location>
        <begin position="38"/>
        <end position="49"/>
    </location>
</feature>
<dbReference type="InterPro" id="IPR023468">
    <property type="entry name" value="Riboflavin_kinase"/>
</dbReference>
<name>A0A061H6N4_9BASI</name>
<evidence type="ECO:0000256" key="2">
    <source>
        <dbReference type="ARBA" id="ARBA00005201"/>
    </source>
</evidence>
<evidence type="ECO:0000256" key="9">
    <source>
        <dbReference type="ARBA" id="ARBA00022741"/>
    </source>
</evidence>
<feature type="compositionally biased region" description="Low complexity" evidence="12">
    <location>
        <begin position="99"/>
        <end position="112"/>
    </location>
</feature>
<dbReference type="PANTHER" id="PTHR22749">
    <property type="entry name" value="RIBOFLAVIN KINASE/FMN ADENYLYLTRANSFERASE"/>
    <property type="match status" value="1"/>
</dbReference>
<evidence type="ECO:0000256" key="5">
    <source>
        <dbReference type="ARBA" id="ARBA00017394"/>
    </source>
</evidence>
<dbReference type="Gene3D" id="2.40.30.30">
    <property type="entry name" value="Riboflavin kinase-like"/>
    <property type="match status" value="1"/>
</dbReference>
<dbReference type="EMBL" id="KE361638">
    <property type="protein sequence ID" value="EPQ27675.1"/>
    <property type="molecule type" value="Genomic_DNA"/>
</dbReference>